<sequence>MFYIFYKLFTGLSRGYAHFTHGRVYSWCSKLSGYFFYDFFYGAFSTFGRSRMLVHFLVILCGFFRISFSL</sequence>
<keyword evidence="3" id="KW-1185">Reference proteome</keyword>
<organism evidence="2 3">
    <name type="scientific">Chitinophaga parva</name>
    <dbReference type="NCBI Taxonomy" id="2169414"/>
    <lineage>
        <taxon>Bacteria</taxon>
        <taxon>Pseudomonadati</taxon>
        <taxon>Bacteroidota</taxon>
        <taxon>Chitinophagia</taxon>
        <taxon>Chitinophagales</taxon>
        <taxon>Chitinophagaceae</taxon>
        <taxon>Chitinophaga</taxon>
    </lineage>
</organism>
<dbReference type="Proteomes" id="UP000244450">
    <property type="component" value="Unassembled WGS sequence"/>
</dbReference>
<gene>
    <name evidence="2" type="ORF">DCC81_02655</name>
</gene>
<evidence type="ECO:0000256" key="1">
    <source>
        <dbReference type="SAM" id="Phobius"/>
    </source>
</evidence>
<comment type="caution">
    <text evidence="2">The sequence shown here is derived from an EMBL/GenBank/DDBJ whole genome shotgun (WGS) entry which is preliminary data.</text>
</comment>
<keyword evidence="1" id="KW-1133">Transmembrane helix</keyword>
<dbReference type="EMBL" id="QCYK01000001">
    <property type="protein sequence ID" value="PUZ28403.1"/>
    <property type="molecule type" value="Genomic_DNA"/>
</dbReference>
<evidence type="ECO:0000313" key="2">
    <source>
        <dbReference type="EMBL" id="PUZ28403.1"/>
    </source>
</evidence>
<accession>A0A2T7BL43</accession>
<reference evidence="2 3" key="1">
    <citation type="submission" date="2018-04" db="EMBL/GenBank/DDBJ databases">
        <title>Chitinophaga fuyangensis sp. nov., isolated from soil in a chemical factory.</title>
        <authorList>
            <person name="Chen K."/>
        </authorList>
    </citation>
    <scope>NUCLEOTIDE SEQUENCE [LARGE SCALE GENOMIC DNA]</scope>
    <source>
        <strain evidence="2 3">LY-1</strain>
    </source>
</reference>
<keyword evidence="1" id="KW-0812">Transmembrane</keyword>
<dbReference type="AlphaFoldDB" id="A0A2T7BL43"/>
<feature type="transmembrane region" description="Helical" evidence="1">
    <location>
        <begin position="52"/>
        <end position="68"/>
    </location>
</feature>
<keyword evidence="1" id="KW-0472">Membrane</keyword>
<name>A0A2T7BL43_9BACT</name>
<evidence type="ECO:0000313" key="3">
    <source>
        <dbReference type="Proteomes" id="UP000244450"/>
    </source>
</evidence>
<proteinExistence type="predicted"/>
<protein>
    <submittedName>
        <fullName evidence="2">Uncharacterized protein</fullName>
    </submittedName>
</protein>